<proteinExistence type="inferred from homology"/>
<comment type="caution">
    <text evidence="3">The sequence shown here is derived from an EMBL/GenBank/DDBJ whole genome shotgun (WGS) entry which is preliminary data.</text>
</comment>
<feature type="domain" description="Calcineurin-like phosphoesterase" evidence="2">
    <location>
        <begin position="1"/>
        <end position="185"/>
    </location>
</feature>
<evidence type="ECO:0000256" key="1">
    <source>
        <dbReference type="ARBA" id="ARBA00008950"/>
    </source>
</evidence>
<dbReference type="InterPro" id="IPR011152">
    <property type="entry name" value="Pesterase_MJ0912"/>
</dbReference>
<comment type="similarity">
    <text evidence="1">Belongs to the metallophosphoesterase superfamily. YfcE family.</text>
</comment>
<name>A0A9W6SN38_9ACTN</name>
<dbReference type="Gene3D" id="3.60.21.10">
    <property type="match status" value="1"/>
</dbReference>
<dbReference type="EMBL" id="BSTX01000002">
    <property type="protein sequence ID" value="GLZ78812.1"/>
    <property type="molecule type" value="Genomic_DNA"/>
</dbReference>
<dbReference type="Pfam" id="PF12850">
    <property type="entry name" value="Metallophos_2"/>
    <property type="match status" value="1"/>
</dbReference>
<dbReference type="InterPro" id="IPR029052">
    <property type="entry name" value="Metallo-depent_PP-like"/>
</dbReference>
<sequence length="246" mass="26423">MSIAVISDVHGVAPALEAVLSQPEVATAEVIVCCGDVAAGPQPTQVLDRLAALGDRVRYVSGNADREMADWHPGTTAAYPDEVTPWAASVISAEHRAWMASWPHDLTLTVDGLGEVYFCHATPRRDDEVIVVDSRPDLWTQIQRQLPATVSTMVIGNTHMPFARLAGNRMIVNPGSVGMPYGPPGAYWALLGPGIQLRRTPLDADTVCAQVATSPFPGATRFAEEYLRGAYSDFDALAVFGPRDGR</sequence>
<accession>A0A9W6SN38</accession>
<dbReference type="SUPFAM" id="SSF56300">
    <property type="entry name" value="Metallo-dependent phosphatases"/>
    <property type="match status" value="1"/>
</dbReference>
<dbReference type="GO" id="GO:0005737">
    <property type="term" value="C:cytoplasm"/>
    <property type="evidence" value="ECO:0007669"/>
    <property type="project" value="TreeGrafter"/>
</dbReference>
<evidence type="ECO:0000259" key="2">
    <source>
        <dbReference type="Pfam" id="PF12850"/>
    </source>
</evidence>
<evidence type="ECO:0000313" key="3">
    <source>
        <dbReference type="EMBL" id="GLZ78812.1"/>
    </source>
</evidence>
<evidence type="ECO:0000313" key="4">
    <source>
        <dbReference type="Proteomes" id="UP001165079"/>
    </source>
</evidence>
<dbReference type="PIRSF" id="PIRSF000883">
    <property type="entry name" value="Pesterase_MJ0912"/>
    <property type="match status" value="1"/>
</dbReference>
<reference evidence="3" key="1">
    <citation type="submission" date="2023-03" db="EMBL/GenBank/DDBJ databases">
        <title>Actinorhabdospora filicis NBRC 111898.</title>
        <authorList>
            <person name="Ichikawa N."/>
            <person name="Sato H."/>
            <person name="Tonouchi N."/>
        </authorList>
    </citation>
    <scope>NUCLEOTIDE SEQUENCE</scope>
    <source>
        <strain evidence="3">NBRC 111898</strain>
    </source>
</reference>
<dbReference type="Proteomes" id="UP001165079">
    <property type="component" value="Unassembled WGS sequence"/>
</dbReference>
<organism evidence="3 4">
    <name type="scientific">Actinorhabdospora filicis</name>
    <dbReference type="NCBI Taxonomy" id="1785913"/>
    <lineage>
        <taxon>Bacteria</taxon>
        <taxon>Bacillati</taxon>
        <taxon>Actinomycetota</taxon>
        <taxon>Actinomycetes</taxon>
        <taxon>Micromonosporales</taxon>
        <taxon>Micromonosporaceae</taxon>
        <taxon>Actinorhabdospora</taxon>
    </lineage>
</organism>
<dbReference type="GO" id="GO:0016791">
    <property type="term" value="F:phosphatase activity"/>
    <property type="evidence" value="ECO:0007669"/>
    <property type="project" value="TreeGrafter"/>
</dbReference>
<gene>
    <name evidence="3" type="ORF">Afil01_36190</name>
</gene>
<dbReference type="PANTHER" id="PTHR42850:SF2">
    <property type="entry name" value="BLL5683 PROTEIN"/>
    <property type="match status" value="1"/>
</dbReference>
<dbReference type="RefSeq" id="WP_285663950.1">
    <property type="nucleotide sequence ID" value="NZ_BSTX01000002.1"/>
</dbReference>
<dbReference type="InterPro" id="IPR050126">
    <property type="entry name" value="Ap4A_hydrolase"/>
</dbReference>
<dbReference type="PANTHER" id="PTHR42850">
    <property type="entry name" value="METALLOPHOSPHOESTERASE"/>
    <property type="match status" value="1"/>
</dbReference>
<keyword evidence="4" id="KW-1185">Reference proteome</keyword>
<dbReference type="InterPro" id="IPR024654">
    <property type="entry name" value="Calcineurin-like_PHP_lpxH"/>
</dbReference>
<protein>
    <submittedName>
        <fullName evidence="3">Phosphoesterase</fullName>
    </submittedName>
</protein>
<dbReference type="AlphaFoldDB" id="A0A9W6SN38"/>